<dbReference type="EMBL" id="UINC01014116">
    <property type="protein sequence ID" value="SVA60448.1"/>
    <property type="molecule type" value="Genomic_DNA"/>
</dbReference>
<dbReference type="Pfam" id="PF01791">
    <property type="entry name" value="DeoC"/>
    <property type="match status" value="1"/>
</dbReference>
<sequence>MADADTTEAKNYATSVPMQNVPFFLKGSNNLDWGMKNRLSQIFDPTSGRTVMLAFDHGYFLGPTSGLERIDLNIVPLIEYADTLMLTRGILRTTIPPTYTRGIVLRASGGPSILKELSDEEIAVSIDEAVRLNVAAMAVQVFIGGEHETRSVHNMTRLVDMGNRHGIATLAVTAVGKEMVRDAQYMRLATRMCAELGATYVKTYYVDEDFDTVTASCPVPIVIAGGKKLPEPEALQLAYNAVQQGAAGVDMGRNIFQSEAPAAMIQAVRAVVHENLSPTDAYDLYLALKESDKQSVEN</sequence>
<dbReference type="PIRSF" id="PIRSF038992">
    <property type="entry name" value="Aldolase_Ia"/>
    <property type="match status" value="1"/>
</dbReference>
<evidence type="ECO:0000313" key="1">
    <source>
        <dbReference type="EMBL" id="SVA60448.1"/>
    </source>
</evidence>
<protein>
    <recommendedName>
        <fullName evidence="2">Autoinducer 2 aldolase</fullName>
    </recommendedName>
</protein>
<dbReference type="Gene3D" id="3.20.20.70">
    <property type="entry name" value="Aldolase class I"/>
    <property type="match status" value="1"/>
</dbReference>
<dbReference type="SMART" id="SM01133">
    <property type="entry name" value="DeoC"/>
    <property type="match status" value="1"/>
</dbReference>
<reference evidence="1" key="1">
    <citation type="submission" date="2018-05" db="EMBL/GenBank/DDBJ databases">
        <authorList>
            <person name="Lanie J.A."/>
            <person name="Ng W.-L."/>
            <person name="Kazmierczak K.M."/>
            <person name="Andrzejewski T.M."/>
            <person name="Davidsen T.M."/>
            <person name="Wayne K.J."/>
            <person name="Tettelin H."/>
            <person name="Glass J.I."/>
            <person name="Rusch D."/>
            <person name="Podicherti R."/>
            <person name="Tsui H.-C.T."/>
            <person name="Winkler M.E."/>
        </authorList>
    </citation>
    <scope>NUCLEOTIDE SEQUENCE</scope>
</reference>
<accession>A0A381X707</accession>
<dbReference type="GO" id="GO:0004332">
    <property type="term" value="F:fructose-bisphosphate aldolase activity"/>
    <property type="evidence" value="ECO:0007669"/>
    <property type="project" value="InterPro"/>
</dbReference>
<dbReference type="InterPro" id="IPR041720">
    <property type="entry name" value="FbaB-like"/>
</dbReference>
<gene>
    <name evidence="1" type="ORF">METZ01_LOCUS113302</name>
</gene>
<proteinExistence type="predicted"/>
<evidence type="ECO:0008006" key="2">
    <source>
        <dbReference type="Google" id="ProtNLM"/>
    </source>
</evidence>
<dbReference type="InterPro" id="IPR002915">
    <property type="entry name" value="DeoC/FbaB/LacD_aldolase"/>
</dbReference>
<dbReference type="SUPFAM" id="SSF51569">
    <property type="entry name" value="Aldolase"/>
    <property type="match status" value="1"/>
</dbReference>
<dbReference type="PANTHER" id="PTHR47916">
    <property type="entry name" value="FRUCTOSE-BISPHOSPHATE ALDOLASE CLASS 1"/>
    <property type="match status" value="1"/>
</dbReference>
<dbReference type="CDD" id="cd00958">
    <property type="entry name" value="DhnA"/>
    <property type="match status" value="1"/>
</dbReference>
<organism evidence="1">
    <name type="scientific">marine metagenome</name>
    <dbReference type="NCBI Taxonomy" id="408172"/>
    <lineage>
        <taxon>unclassified sequences</taxon>
        <taxon>metagenomes</taxon>
        <taxon>ecological metagenomes</taxon>
    </lineage>
</organism>
<dbReference type="InterPro" id="IPR013785">
    <property type="entry name" value="Aldolase_TIM"/>
</dbReference>
<dbReference type="NCBIfam" id="NF006081">
    <property type="entry name" value="PRK08227.1"/>
    <property type="match status" value="1"/>
</dbReference>
<dbReference type="InterPro" id="IPR050456">
    <property type="entry name" value="DeoC/FbaB_aldolase"/>
</dbReference>
<dbReference type="PANTHER" id="PTHR47916:SF1">
    <property type="entry name" value="3-HYDROXY-5-PHOSPHONOOXYPENTANE-2,4-DIONE THIOLASE"/>
    <property type="match status" value="1"/>
</dbReference>
<name>A0A381X707_9ZZZZ</name>
<dbReference type="AlphaFoldDB" id="A0A381X707"/>